<name>A0AAP0G0E2_9ASPA</name>
<dbReference type="EMBL" id="JBBWWQ010000014">
    <property type="protein sequence ID" value="KAK8930551.1"/>
    <property type="molecule type" value="Genomic_DNA"/>
</dbReference>
<evidence type="ECO:0000313" key="3">
    <source>
        <dbReference type="Proteomes" id="UP001418222"/>
    </source>
</evidence>
<feature type="region of interest" description="Disordered" evidence="1">
    <location>
        <begin position="12"/>
        <end position="41"/>
    </location>
</feature>
<comment type="caution">
    <text evidence="2">The sequence shown here is derived from an EMBL/GenBank/DDBJ whole genome shotgun (WGS) entry which is preliminary data.</text>
</comment>
<reference evidence="2 3" key="1">
    <citation type="journal article" date="2022" name="Nat. Plants">
        <title>Genomes of leafy and leafless Platanthera orchids illuminate the evolution of mycoheterotrophy.</title>
        <authorList>
            <person name="Li M.H."/>
            <person name="Liu K.W."/>
            <person name="Li Z."/>
            <person name="Lu H.C."/>
            <person name="Ye Q.L."/>
            <person name="Zhang D."/>
            <person name="Wang J.Y."/>
            <person name="Li Y.F."/>
            <person name="Zhong Z.M."/>
            <person name="Liu X."/>
            <person name="Yu X."/>
            <person name="Liu D.K."/>
            <person name="Tu X.D."/>
            <person name="Liu B."/>
            <person name="Hao Y."/>
            <person name="Liao X.Y."/>
            <person name="Jiang Y.T."/>
            <person name="Sun W.H."/>
            <person name="Chen J."/>
            <person name="Chen Y.Q."/>
            <person name="Ai Y."/>
            <person name="Zhai J.W."/>
            <person name="Wu S.S."/>
            <person name="Zhou Z."/>
            <person name="Hsiao Y.Y."/>
            <person name="Wu W.L."/>
            <person name="Chen Y.Y."/>
            <person name="Lin Y.F."/>
            <person name="Hsu J.L."/>
            <person name="Li C.Y."/>
            <person name="Wang Z.W."/>
            <person name="Zhao X."/>
            <person name="Zhong W.Y."/>
            <person name="Ma X.K."/>
            <person name="Ma L."/>
            <person name="Huang J."/>
            <person name="Chen G.Z."/>
            <person name="Huang M.Z."/>
            <person name="Huang L."/>
            <person name="Peng D.H."/>
            <person name="Luo Y.B."/>
            <person name="Zou S.Q."/>
            <person name="Chen S.P."/>
            <person name="Lan S."/>
            <person name="Tsai W.C."/>
            <person name="Van de Peer Y."/>
            <person name="Liu Z.J."/>
        </authorList>
    </citation>
    <scope>NUCLEOTIDE SEQUENCE [LARGE SCALE GENOMIC DNA]</scope>
    <source>
        <strain evidence="2">Lor287</strain>
    </source>
</reference>
<dbReference type="Proteomes" id="UP001418222">
    <property type="component" value="Unassembled WGS sequence"/>
</dbReference>
<gene>
    <name evidence="2" type="ORF">KSP39_PZI016904</name>
</gene>
<protein>
    <submittedName>
        <fullName evidence="2">Uncharacterized protein</fullName>
    </submittedName>
</protein>
<evidence type="ECO:0000313" key="2">
    <source>
        <dbReference type="EMBL" id="KAK8930551.1"/>
    </source>
</evidence>
<organism evidence="2 3">
    <name type="scientific">Platanthera zijinensis</name>
    <dbReference type="NCBI Taxonomy" id="2320716"/>
    <lineage>
        <taxon>Eukaryota</taxon>
        <taxon>Viridiplantae</taxon>
        <taxon>Streptophyta</taxon>
        <taxon>Embryophyta</taxon>
        <taxon>Tracheophyta</taxon>
        <taxon>Spermatophyta</taxon>
        <taxon>Magnoliopsida</taxon>
        <taxon>Liliopsida</taxon>
        <taxon>Asparagales</taxon>
        <taxon>Orchidaceae</taxon>
        <taxon>Orchidoideae</taxon>
        <taxon>Orchideae</taxon>
        <taxon>Orchidinae</taxon>
        <taxon>Platanthera</taxon>
    </lineage>
</organism>
<feature type="compositionally biased region" description="Basic residues" evidence="1">
    <location>
        <begin position="29"/>
        <end position="41"/>
    </location>
</feature>
<proteinExistence type="predicted"/>
<evidence type="ECO:0000256" key="1">
    <source>
        <dbReference type="SAM" id="MobiDB-lite"/>
    </source>
</evidence>
<sequence>MDGIDIFTVVTERRSGGGSGDGSSTVQARRQRQACCTRRRRIGSPQAEAALSSGGRQLQEAVVLFSCGSASPGRQKCDEVAVSRRRSVCGSAGEDRLCFSSVELAVSVRSAHSSAIHREQEDTLR</sequence>
<keyword evidence="3" id="KW-1185">Reference proteome</keyword>
<accession>A0AAP0G0E2</accession>
<dbReference type="AlphaFoldDB" id="A0AAP0G0E2"/>